<evidence type="ECO:0000256" key="2">
    <source>
        <dbReference type="HAMAP-Rule" id="MF_01103"/>
    </source>
</evidence>
<name>A0A3D8TLR1_9LIST</name>
<comment type="subcellular location">
    <subcellularLocation>
        <location evidence="2">Cytoplasm</location>
    </subcellularLocation>
</comment>
<keyword evidence="1 2" id="KW-0963">Cytoplasm</keyword>
<dbReference type="SUPFAM" id="SSF158221">
    <property type="entry name" value="YnzC-like"/>
    <property type="match status" value="1"/>
</dbReference>
<dbReference type="HAMAP" id="MF_01103">
    <property type="entry name" value="UPF0291"/>
    <property type="match status" value="1"/>
</dbReference>
<comment type="caution">
    <text evidence="3">The sequence shown here is derived from an EMBL/GenBank/DDBJ whole genome shotgun (WGS) entry which is preliminary data.</text>
</comment>
<keyword evidence="4" id="KW-1185">Reference proteome</keyword>
<protein>
    <recommendedName>
        <fullName evidence="2">UPF0291 protein UR08_11575</fullName>
    </recommendedName>
</protein>
<comment type="similarity">
    <text evidence="2">Belongs to the UPF0291 family.</text>
</comment>
<dbReference type="Gene3D" id="1.10.287.540">
    <property type="entry name" value="Helix hairpin bin"/>
    <property type="match status" value="1"/>
</dbReference>
<dbReference type="InterPro" id="IPR009242">
    <property type="entry name" value="DUF896"/>
</dbReference>
<dbReference type="GO" id="GO:0005737">
    <property type="term" value="C:cytoplasm"/>
    <property type="evidence" value="ECO:0007669"/>
    <property type="project" value="UniProtKB-SubCell"/>
</dbReference>
<evidence type="ECO:0000313" key="3">
    <source>
        <dbReference type="EMBL" id="RDW99462.1"/>
    </source>
</evidence>
<proteinExistence type="inferred from homology"/>
<evidence type="ECO:0000256" key="1">
    <source>
        <dbReference type="ARBA" id="ARBA00022490"/>
    </source>
</evidence>
<dbReference type="PANTHER" id="PTHR37300:SF1">
    <property type="entry name" value="UPF0291 PROTEIN YNZC"/>
    <property type="match status" value="1"/>
</dbReference>
<accession>A0A3D8TLR1</accession>
<dbReference type="RefSeq" id="WP_115753851.1">
    <property type="nucleotide sequence ID" value="NZ_LARY01000003.1"/>
</dbReference>
<dbReference type="AlphaFoldDB" id="A0A3D8TLR1"/>
<reference evidence="4" key="1">
    <citation type="submission" date="2015-04" db="EMBL/GenBank/DDBJ databases">
        <authorList>
            <person name="Schardt J."/>
            <person name="Mueller-Herbst S."/>
            <person name="Scherer S."/>
            <person name="Huptas C."/>
        </authorList>
    </citation>
    <scope>NUCLEOTIDE SEQUENCE [LARGE SCALE GENOMIC DNA]</scope>
    <source>
        <strain evidence="4">Kiel-L1</strain>
    </source>
</reference>
<sequence>MKELLAKINNYAAKQKKGELTASEKEHQAELRKEYCAMIRGTVQDNLHHVTIIDPLGDDVTPQKLKDVKAELNA</sequence>
<dbReference type="Pfam" id="PF05979">
    <property type="entry name" value="DUF896"/>
    <property type="match status" value="1"/>
</dbReference>
<dbReference type="EMBL" id="LARY01000003">
    <property type="protein sequence ID" value="RDW99462.1"/>
    <property type="molecule type" value="Genomic_DNA"/>
</dbReference>
<gene>
    <name evidence="3" type="ORF">UR08_11575</name>
</gene>
<organism evidence="3 4">
    <name type="scientific">Listeria kieliensis</name>
    <dbReference type="NCBI Taxonomy" id="1621700"/>
    <lineage>
        <taxon>Bacteria</taxon>
        <taxon>Bacillati</taxon>
        <taxon>Bacillota</taxon>
        <taxon>Bacilli</taxon>
        <taxon>Bacillales</taxon>
        <taxon>Listeriaceae</taxon>
        <taxon>Listeria</taxon>
    </lineage>
</organism>
<evidence type="ECO:0000313" key="4">
    <source>
        <dbReference type="Proteomes" id="UP000257055"/>
    </source>
</evidence>
<dbReference type="Proteomes" id="UP000257055">
    <property type="component" value="Unassembled WGS sequence"/>
</dbReference>
<dbReference type="PANTHER" id="PTHR37300">
    <property type="entry name" value="UPF0291 PROTEIN CBO2609/CLC_2481"/>
    <property type="match status" value="1"/>
</dbReference>